<sequence length="525" mass="62017">MNSTCYALLKICLIIFVNQGFINGLPSFQHNTFEISCSRLYGETTKPSFPDIFYRINFYKLYNMLNLDGKSSRETIWILLAKLLVPLPRWDRGEILMKFCRVVSYEPVENELKEYEEIMNSSTNILINHISLRKMKADDSMKQVYDLLLKRIDALSGRRLLDDEYYSYLNTVCDLTKQSVINEENFDKLIRYIENLLILFEFKSAYAVEFGQKLRETDTKTQKCLKNLKNLKLENEERSYKGLNSILRTNDGGEIIANQDTRLKIMLTKQAYFKKLREIMEIAMLMEGERDYAYRLQKELQAVHKKGNISGVIKFLFFHIDKDMGKIMELYKKDELDKDLKMFENRFYGANNFFMAYKHILRQIQDESNNCYNVTEREHKLLNELETLELKDDVEDSEELDLREEVLTPNKEAELGDLIRNLIKKYFELRTNLVSEEEEENILKEVNGYKKLDLKKEVEMFKRMKKMIDFGDIGMLNETIINDEFTKMEMDKEASSSIRITSEEIKSNFEIGQNSSSEHEVMKKG</sequence>
<evidence type="ECO:0000313" key="2">
    <source>
        <dbReference type="Proteomes" id="UP000887561"/>
    </source>
</evidence>
<feature type="signal peptide" evidence="1">
    <location>
        <begin position="1"/>
        <end position="24"/>
    </location>
</feature>
<accession>A0A915LFX2</accession>
<organism evidence="2 3">
    <name type="scientific">Meloidogyne javanica</name>
    <name type="common">Root-knot nematode worm</name>
    <dbReference type="NCBI Taxonomy" id="6303"/>
    <lineage>
        <taxon>Eukaryota</taxon>
        <taxon>Metazoa</taxon>
        <taxon>Ecdysozoa</taxon>
        <taxon>Nematoda</taxon>
        <taxon>Chromadorea</taxon>
        <taxon>Rhabditida</taxon>
        <taxon>Tylenchina</taxon>
        <taxon>Tylenchomorpha</taxon>
        <taxon>Tylenchoidea</taxon>
        <taxon>Meloidogynidae</taxon>
        <taxon>Meloidogyninae</taxon>
        <taxon>Meloidogyne</taxon>
        <taxon>Meloidogyne incognita group</taxon>
    </lineage>
</organism>
<keyword evidence="2" id="KW-1185">Reference proteome</keyword>
<keyword evidence="1" id="KW-0732">Signal</keyword>
<dbReference type="WBParaSite" id="scaffold10743_cov238.g15036">
    <property type="protein sequence ID" value="scaffold10743_cov238.g15036"/>
    <property type="gene ID" value="scaffold10743_cov238.g15036"/>
</dbReference>
<dbReference type="Proteomes" id="UP000887561">
    <property type="component" value="Unplaced"/>
</dbReference>
<name>A0A915LFX2_MELJA</name>
<reference evidence="3" key="1">
    <citation type="submission" date="2022-11" db="UniProtKB">
        <authorList>
            <consortium name="WormBaseParasite"/>
        </authorList>
    </citation>
    <scope>IDENTIFICATION</scope>
</reference>
<evidence type="ECO:0000256" key="1">
    <source>
        <dbReference type="SAM" id="SignalP"/>
    </source>
</evidence>
<dbReference type="AlphaFoldDB" id="A0A915LFX2"/>
<proteinExistence type="predicted"/>
<protein>
    <submittedName>
        <fullName evidence="3">Uncharacterized protein</fullName>
    </submittedName>
</protein>
<feature type="chain" id="PRO_5037711579" evidence="1">
    <location>
        <begin position="25"/>
        <end position="525"/>
    </location>
</feature>
<evidence type="ECO:0000313" key="3">
    <source>
        <dbReference type="WBParaSite" id="scaffold10743_cov238.g15036"/>
    </source>
</evidence>